<dbReference type="KEGG" id="pchi:PC41400_25630"/>
<dbReference type="PANTHER" id="PTHR23506:SF23">
    <property type="entry name" value="GH10249P"/>
    <property type="match status" value="1"/>
</dbReference>
<keyword evidence="5 7" id="KW-0472">Membrane</keyword>
<dbReference type="Gene3D" id="1.20.1250.20">
    <property type="entry name" value="MFS general substrate transporter like domains"/>
    <property type="match status" value="1"/>
</dbReference>
<dbReference type="InterPro" id="IPR011701">
    <property type="entry name" value="MFS"/>
</dbReference>
<dbReference type="GO" id="GO:0005886">
    <property type="term" value="C:plasma membrane"/>
    <property type="evidence" value="ECO:0007669"/>
    <property type="project" value="UniProtKB-SubCell"/>
</dbReference>
<dbReference type="Proteomes" id="UP000288943">
    <property type="component" value="Chromosome"/>
</dbReference>
<feature type="transmembrane region" description="Helical" evidence="7">
    <location>
        <begin position="93"/>
        <end position="116"/>
    </location>
</feature>
<dbReference type="PANTHER" id="PTHR23506">
    <property type="entry name" value="GH10249P"/>
    <property type="match status" value="1"/>
</dbReference>
<sequence>MKTAIWLYFFMFVAFFDLHAQYPILTPFALSLGAAPSFIGLIMGMYSLTHLPGNLLAGYGVDKYGSKLFIVFSLIVAGIVLIFQSQVKDPWQLLMIRSISGFVLAFLSPACLSMLAKIAKDSVHQSKLMAGNGLIHTLASVVSPAAGAYLVAQFGFTASFTLLGWLLIVTGLLSIPWLKETRPEAAAPPLHTGAGSAGKSVSVAMSRKPGGGGTKSAAPSPDSQGTGRKAAQLHAPVADNYGGLAGGADKIPWMFYFVPLAISCSQGILFFELPLMKTAQTSLLTSGLFFSLISLGALVTLSMLFLNRIPPARRTVSGALALAVLFFGLAVDWPLPLTVTLFMIGMAKGLIFPSLATLLAGITSSNRYGRVFSLLSIAYSIGAFIGPMVAGKLRDSISPYFIAFVILMAALTLLPFRILRHKPAAA</sequence>
<dbReference type="OrthoDB" id="2957734at2"/>
<feature type="transmembrane region" description="Helical" evidence="7">
    <location>
        <begin position="371"/>
        <end position="391"/>
    </location>
</feature>
<dbReference type="EMBL" id="JAMDMJ010000042">
    <property type="protein sequence ID" value="MCY9599360.1"/>
    <property type="molecule type" value="Genomic_DNA"/>
</dbReference>
<dbReference type="AlphaFoldDB" id="A0A410X2P0"/>
<dbReference type="GO" id="GO:0022857">
    <property type="term" value="F:transmembrane transporter activity"/>
    <property type="evidence" value="ECO:0007669"/>
    <property type="project" value="InterPro"/>
</dbReference>
<evidence type="ECO:0000256" key="1">
    <source>
        <dbReference type="ARBA" id="ARBA00004651"/>
    </source>
</evidence>
<evidence type="ECO:0000256" key="6">
    <source>
        <dbReference type="SAM" id="MobiDB-lite"/>
    </source>
</evidence>
<evidence type="ECO:0000256" key="2">
    <source>
        <dbReference type="ARBA" id="ARBA00022448"/>
    </source>
</evidence>
<feature type="region of interest" description="Disordered" evidence="6">
    <location>
        <begin position="205"/>
        <end position="229"/>
    </location>
</feature>
<dbReference type="RefSeq" id="WP_042233485.1">
    <property type="nucleotide sequence ID" value="NZ_CP026520.1"/>
</dbReference>
<evidence type="ECO:0000259" key="8">
    <source>
        <dbReference type="PROSITE" id="PS50850"/>
    </source>
</evidence>
<evidence type="ECO:0000313" key="12">
    <source>
        <dbReference type="Proteomes" id="UP001527202"/>
    </source>
</evidence>
<evidence type="ECO:0000256" key="4">
    <source>
        <dbReference type="ARBA" id="ARBA00022989"/>
    </source>
</evidence>
<feature type="transmembrane region" description="Helical" evidence="7">
    <location>
        <begin position="253"/>
        <end position="271"/>
    </location>
</feature>
<organism evidence="10 11">
    <name type="scientific">Paenibacillus chitinolyticus</name>
    <dbReference type="NCBI Taxonomy" id="79263"/>
    <lineage>
        <taxon>Bacteria</taxon>
        <taxon>Bacillati</taxon>
        <taxon>Bacillota</taxon>
        <taxon>Bacilli</taxon>
        <taxon>Bacillales</taxon>
        <taxon>Paenibacillaceae</taxon>
        <taxon>Paenibacillus</taxon>
    </lineage>
</organism>
<keyword evidence="12" id="KW-1185">Reference proteome</keyword>
<keyword evidence="4 7" id="KW-1133">Transmembrane helix</keyword>
<feature type="domain" description="Major facilitator superfamily (MFS) profile" evidence="8">
    <location>
        <begin position="3"/>
        <end position="423"/>
    </location>
</feature>
<evidence type="ECO:0000313" key="10">
    <source>
        <dbReference type="EMBL" id="QAV20882.1"/>
    </source>
</evidence>
<protein>
    <submittedName>
        <fullName evidence="10">MFS transporter</fullName>
    </submittedName>
</protein>
<dbReference type="Proteomes" id="UP001527202">
    <property type="component" value="Unassembled WGS sequence"/>
</dbReference>
<evidence type="ECO:0000256" key="7">
    <source>
        <dbReference type="SAM" id="Phobius"/>
    </source>
</evidence>
<reference evidence="10 11" key="1">
    <citation type="submission" date="2018-01" db="EMBL/GenBank/DDBJ databases">
        <title>The whole genome sequencing and assembly of Paenibacillus chitinolyticus KCCM 41400 strain.</title>
        <authorList>
            <person name="Kim J.-Y."/>
            <person name="Park M.-K."/>
            <person name="Lee Y.-J."/>
            <person name="Yi H."/>
            <person name="Bahn Y.-S."/>
            <person name="Kim J.F."/>
            <person name="Lee D.-W."/>
        </authorList>
    </citation>
    <scope>NUCLEOTIDE SEQUENCE [LARGE SCALE GENOMIC DNA]</scope>
    <source>
        <strain evidence="10 11">KCCM 41400</strain>
    </source>
</reference>
<gene>
    <name evidence="9" type="ORF">M5X16_26820</name>
    <name evidence="10" type="ORF">PC41400_25630</name>
</gene>
<reference evidence="9 12" key="2">
    <citation type="submission" date="2022-05" db="EMBL/GenBank/DDBJ databases">
        <title>Genome Sequencing of Bee-Associated Microbes.</title>
        <authorList>
            <person name="Dunlap C."/>
        </authorList>
    </citation>
    <scope>NUCLEOTIDE SEQUENCE [LARGE SCALE GENOMIC DNA]</scope>
    <source>
        <strain evidence="9 12">NRRL B-23120</strain>
    </source>
</reference>
<feature type="transmembrane region" description="Helical" evidence="7">
    <location>
        <begin position="158"/>
        <end position="178"/>
    </location>
</feature>
<evidence type="ECO:0000256" key="5">
    <source>
        <dbReference type="ARBA" id="ARBA00023136"/>
    </source>
</evidence>
<feature type="transmembrane region" description="Helical" evidence="7">
    <location>
        <begin position="68"/>
        <end position="87"/>
    </location>
</feature>
<dbReference type="GeneID" id="95378176"/>
<keyword evidence="3 7" id="KW-0812">Transmembrane</keyword>
<feature type="transmembrane region" description="Helical" evidence="7">
    <location>
        <begin position="128"/>
        <end position="152"/>
    </location>
</feature>
<dbReference type="EMBL" id="CP026520">
    <property type="protein sequence ID" value="QAV20882.1"/>
    <property type="molecule type" value="Genomic_DNA"/>
</dbReference>
<evidence type="ECO:0000256" key="3">
    <source>
        <dbReference type="ARBA" id="ARBA00022692"/>
    </source>
</evidence>
<evidence type="ECO:0000313" key="11">
    <source>
        <dbReference type="Proteomes" id="UP000288943"/>
    </source>
</evidence>
<dbReference type="SUPFAM" id="SSF103473">
    <property type="entry name" value="MFS general substrate transporter"/>
    <property type="match status" value="1"/>
</dbReference>
<dbReference type="Pfam" id="PF07690">
    <property type="entry name" value="MFS_1"/>
    <property type="match status" value="1"/>
</dbReference>
<accession>A0A410X2P0</accession>
<evidence type="ECO:0000313" key="9">
    <source>
        <dbReference type="EMBL" id="MCY9599360.1"/>
    </source>
</evidence>
<feature type="transmembrane region" description="Helical" evidence="7">
    <location>
        <begin position="283"/>
        <end position="306"/>
    </location>
</feature>
<dbReference type="InterPro" id="IPR020846">
    <property type="entry name" value="MFS_dom"/>
</dbReference>
<feature type="transmembrane region" description="Helical" evidence="7">
    <location>
        <begin position="341"/>
        <end position="359"/>
    </location>
</feature>
<dbReference type="InterPro" id="IPR036259">
    <property type="entry name" value="MFS_trans_sf"/>
</dbReference>
<dbReference type="PROSITE" id="PS50850">
    <property type="entry name" value="MFS"/>
    <property type="match status" value="1"/>
</dbReference>
<dbReference type="InterPro" id="IPR050930">
    <property type="entry name" value="MFS_Vesicular_Transporter"/>
</dbReference>
<proteinExistence type="predicted"/>
<keyword evidence="2" id="KW-0813">Transport</keyword>
<feature type="transmembrane region" description="Helical" evidence="7">
    <location>
        <begin position="397"/>
        <end position="416"/>
    </location>
</feature>
<name>A0A410X2P0_9BACL</name>
<feature type="transmembrane region" description="Helical" evidence="7">
    <location>
        <begin position="318"/>
        <end position="335"/>
    </location>
</feature>
<comment type="subcellular location">
    <subcellularLocation>
        <location evidence="1">Cell membrane</location>
        <topology evidence="1">Multi-pass membrane protein</topology>
    </subcellularLocation>
</comment>